<gene>
    <name evidence="13" type="primary">atpF</name>
    <name evidence="15" type="ORF">dsmv_2034</name>
</gene>
<dbReference type="OrthoDB" id="466272at2"/>
<keyword evidence="13" id="KW-1003">Cell membrane</keyword>
<evidence type="ECO:0000256" key="4">
    <source>
        <dbReference type="ARBA" id="ARBA00022692"/>
    </source>
</evidence>
<keyword evidence="6 13" id="KW-1133">Transmembrane helix</keyword>
<dbReference type="PANTHER" id="PTHR33445:SF2">
    <property type="entry name" value="ATP SYNTHASE SUBUNIT B', CHLOROPLASTIC"/>
    <property type="match status" value="1"/>
</dbReference>
<proteinExistence type="inferred from homology"/>
<keyword evidence="8 13" id="KW-0472">Membrane</keyword>
<dbReference type="AlphaFoldDB" id="S7V4H3"/>
<dbReference type="InterPro" id="IPR050059">
    <property type="entry name" value="ATP_synthase_B_chain"/>
</dbReference>
<comment type="caution">
    <text evidence="15">The sequence shown here is derived from an EMBL/GenBank/DDBJ whole genome shotgun (WGS) entry which is preliminary data.</text>
</comment>
<evidence type="ECO:0000256" key="8">
    <source>
        <dbReference type="ARBA" id="ARBA00023136"/>
    </source>
</evidence>
<evidence type="ECO:0000256" key="2">
    <source>
        <dbReference type="ARBA" id="ARBA00022448"/>
    </source>
</evidence>
<sequence length="251" mass="28715">MLFDGFTILAQILNFVILVLLLKRFLYAPILQAMAERKARIAAAMDQAKAAEKEARKRSKELVRERQALADAKTRLLAEAREDARRWRQNAIEDMKHEVDELRRSWEDRLRQDREIFLNHLKVQVAGQVMRISGKVLSDLADERLENRLVEVLADRLSREKAGLSIHDVSGEVRVQCGITMTPSQRKALCGKIKDLFPAVQSVSIEKKSDLGFGLRLTAGDKKMEWNLTHYLEELEQVVLTALSPGDRENE</sequence>
<comment type="function">
    <text evidence="11">Component of the F(0) channel, it forms part of the peripheral stalk, linking F(1) to F(0). The b'-subunit is a diverged and duplicated form of b found in plants and photosynthetic bacteria.</text>
</comment>
<feature type="coiled-coil region" evidence="14">
    <location>
        <begin position="34"/>
        <end position="90"/>
    </location>
</feature>
<dbReference type="HAMAP" id="MF_01398">
    <property type="entry name" value="ATP_synth_b_bprime"/>
    <property type="match status" value="1"/>
</dbReference>
<keyword evidence="5 13" id="KW-0375">Hydrogen ion transport</keyword>
<keyword evidence="16" id="KW-1185">Reference proteome</keyword>
<evidence type="ECO:0000313" key="15">
    <source>
        <dbReference type="EMBL" id="EPR41489.1"/>
    </source>
</evidence>
<keyword evidence="9 13" id="KW-0066">ATP synthesis</keyword>
<dbReference type="GO" id="GO:0005886">
    <property type="term" value="C:plasma membrane"/>
    <property type="evidence" value="ECO:0007669"/>
    <property type="project" value="UniProtKB-SubCell"/>
</dbReference>
<comment type="subcellular location">
    <subcellularLocation>
        <location evidence="13">Cell membrane</location>
        <topology evidence="13">Single-pass membrane protein</topology>
    </subcellularLocation>
    <subcellularLocation>
        <location evidence="12">Endomembrane system</location>
        <topology evidence="12">Single-pass membrane protein</topology>
    </subcellularLocation>
</comment>
<keyword evidence="2 13" id="KW-0813">Transport</keyword>
<evidence type="ECO:0000256" key="13">
    <source>
        <dbReference type="HAMAP-Rule" id="MF_01398"/>
    </source>
</evidence>
<comment type="subunit">
    <text evidence="13">F-type ATPases have 2 components, F(1) - the catalytic core - and F(0) - the membrane proton channel. F(1) has five subunits: alpha(3), beta(3), gamma(1), delta(1), epsilon(1). F(0) has three main subunits: a(1), b(2) and c(10-14). The alpha and beta chains form an alternating ring which encloses part of the gamma chain. F(1) is attached to F(0) by a central stalk formed by the gamma and epsilon chains, while a peripheral stalk is formed by the delta and b chains.</text>
</comment>
<evidence type="ECO:0000313" key="16">
    <source>
        <dbReference type="Proteomes" id="UP000014977"/>
    </source>
</evidence>
<dbReference type="STRING" id="897.B2D07_00115"/>
<dbReference type="eggNOG" id="COG0711">
    <property type="taxonomic scope" value="Bacteria"/>
</dbReference>
<dbReference type="PANTHER" id="PTHR33445">
    <property type="entry name" value="ATP SYNTHASE SUBUNIT B', CHLOROPLASTIC"/>
    <property type="match status" value="1"/>
</dbReference>
<dbReference type="CDD" id="cd06503">
    <property type="entry name" value="ATP-synt_Fo_b"/>
    <property type="match status" value="1"/>
</dbReference>
<dbReference type="Pfam" id="PF00430">
    <property type="entry name" value="ATP-synt_B"/>
    <property type="match status" value="1"/>
</dbReference>
<dbReference type="Proteomes" id="UP000014977">
    <property type="component" value="Unassembled WGS sequence"/>
</dbReference>
<keyword evidence="4 13" id="KW-0812">Transmembrane</keyword>
<comment type="function">
    <text evidence="10 13">F(1)F(0) ATP synthase produces ATP from ADP in the presence of a proton or sodium gradient. F-type ATPases consist of two structural domains, F(1) containing the extramembraneous catalytic core and F(0) containing the membrane proton channel, linked together by a central stalk and a peripheral stalk. During catalysis, ATP synthesis in the catalytic domain of F(1) is coupled via a rotary mechanism of the central stalk subunits to proton translocation.</text>
</comment>
<dbReference type="EMBL" id="ATHJ01000075">
    <property type="protein sequence ID" value="EPR41489.1"/>
    <property type="molecule type" value="Genomic_DNA"/>
</dbReference>
<evidence type="ECO:0000256" key="5">
    <source>
        <dbReference type="ARBA" id="ARBA00022781"/>
    </source>
</evidence>
<evidence type="ECO:0000256" key="11">
    <source>
        <dbReference type="ARBA" id="ARBA00025614"/>
    </source>
</evidence>
<reference evidence="15 16" key="1">
    <citation type="journal article" date="2013" name="Genome Announc.">
        <title>Draft genome sequences for three mercury-methylating, sulfate-reducing bacteria.</title>
        <authorList>
            <person name="Brown S.D."/>
            <person name="Hurt R.A.Jr."/>
            <person name="Gilmour C.C."/>
            <person name="Elias D.A."/>
        </authorList>
    </citation>
    <scope>NUCLEOTIDE SEQUENCE [LARGE SCALE GENOMIC DNA]</scope>
    <source>
        <strain evidence="15 16">DSM 2059</strain>
    </source>
</reference>
<evidence type="ECO:0000256" key="12">
    <source>
        <dbReference type="ARBA" id="ARBA00037847"/>
    </source>
</evidence>
<evidence type="ECO:0000256" key="7">
    <source>
        <dbReference type="ARBA" id="ARBA00023065"/>
    </source>
</evidence>
<keyword evidence="14" id="KW-0175">Coiled coil</keyword>
<name>S7V4H3_DESML</name>
<dbReference type="GO" id="GO:0012505">
    <property type="term" value="C:endomembrane system"/>
    <property type="evidence" value="ECO:0007669"/>
    <property type="project" value="UniProtKB-SubCell"/>
</dbReference>
<evidence type="ECO:0000256" key="14">
    <source>
        <dbReference type="SAM" id="Coils"/>
    </source>
</evidence>
<dbReference type="GO" id="GO:0046933">
    <property type="term" value="F:proton-transporting ATP synthase activity, rotational mechanism"/>
    <property type="evidence" value="ECO:0007669"/>
    <property type="project" value="UniProtKB-UniRule"/>
</dbReference>
<keyword evidence="3 13" id="KW-0138">CF(0)</keyword>
<keyword evidence="7 13" id="KW-0406">Ion transport</keyword>
<dbReference type="InterPro" id="IPR002146">
    <property type="entry name" value="ATP_synth_b/b'su_bac/chlpt"/>
</dbReference>
<evidence type="ECO:0000256" key="1">
    <source>
        <dbReference type="ARBA" id="ARBA00005513"/>
    </source>
</evidence>
<comment type="similarity">
    <text evidence="1 13">Belongs to the ATPase B chain family.</text>
</comment>
<dbReference type="RefSeq" id="WP_020876465.1">
    <property type="nucleotide sequence ID" value="NZ_ATHJ01000075.1"/>
</dbReference>
<protein>
    <recommendedName>
        <fullName evidence="13">ATP synthase subunit b</fullName>
    </recommendedName>
    <alternativeName>
        <fullName evidence="13">ATP synthase F(0) sector subunit b</fullName>
    </alternativeName>
    <alternativeName>
        <fullName evidence="13">ATPase subunit I</fullName>
    </alternativeName>
    <alternativeName>
        <fullName evidence="13">F-type ATPase subunit b</fullName>
        <shortName evidence="13">F-ATPase subunit b</shortName>
    </alternativeName>
</protein>
<feature type="transmembrane region" description="Helical" evidence="13">
    <location>
        <begin position="6"/>
        <end position="27"/>
    </location>
</feature>
<organism evidence="15 16">
    <name type="scientific">Desulfococcus multivorans DSM 2059</name>
    <dbReference type="NCBI Taxonomy" id="1121405"/>
    <lineage>
        <taxon>Bacteria</taxon>
        <taxon>Pseudomonadati</taxon>
        <taxon>Thermodesulfobacteriota</taxon>
        <taxon>Desulfobacteria</taxon>
        <taxon>Desulfobacterales</taxon>
        <taxon>Desulfococcaceae</taxon>
        <taxon>Desulfococcus</taxon>
    </lineage>
</organism>
<dbReference type="GO" id="GO:0045259">
    <property type="term" value="C:proton-transporting ATP synthase complex"/>
    <property type="evidence" value="ECO:0007669"/>
    <property type="project" value="UniProtKB-KW"/>
</dbReference>
<dbReference type="GO" id="GO:0046961">
    <property type="term" value="F:proton-transporting ATPase activity, rotational mechanism"/>
    <property type="evidence" value="ECO:0007669"/>
    <property type="project" value="TreeGrafter"/>
</dbReference>
<accession>S7V4H3</accession>
<evidence type="ECO:0000256" key="9">
    <source>
        <dbReference type="ARBA" id="ARBA00023310"/>
    </source>
</evidence>
<evidence type="ECO:0000256" key="10">
    <source>
        <dbReference type="ARBA" id="ARBA00025198"/>
    </source>
</evidence>
<evidence type="ECO:0000256" key="6">
    <source>
        <dbReference type="ARBA" id="ARBA00022989"/>
    </source>
</evidence>
<evidence type="ECO:0000256" key="3">
    <source>
        <dbReference type="ARBA" id="ARBA00022547"/>
    </source>
</evidence>